<dbReference type="SUPFAM" id="SSF54637">
    <property type="entry name" value="Thioesterase/thiol ester dehydrase-isomerase"/>
    <property type="match status" value="1"/>
</dbReference>
<comment type="caution">
    <text evidence="3">The sequence shown here is derived from an EMBL/GenBank/DDBJ whole genome shotgun (WGS) entry which is preliminary data.</text>
</comment>
<dbReference type="PANTHER" id="PTHR31793:SF27">
    <property type="entry name" value="NOVEL THIOESTERASE SUPERFAMILY DOMAIN AND SAPOSIN A-TYPE DOMAIN CONTAINING PROTEIN (0610012H03RIK)"/>
    <property type="match status" value="1"/>
</dbReference>
<evidence type="ECO:0000313" key="4">
    <source>
        <dbReference type="Proteomes" id="UP000214588"/>
    </source>
</evidence>
<dbReference type="InterPro" id="IPR029069">
    <property type="entry name" value="HotDog_dom_sf"/>
</dbReference>
<dbReference type="AlphaFoldDB" id="A0A226C0B6"/>
<organism evidence="3 4">
    <name type="scientific">Natranaerobius trueperi</name>
    <dbReference type="NCBI Taxonomy" id="759412"/>
    <lineage>
        <taxon>Bacteria</taxon>
        <taxon>Bacillati</taxon>
        <taxon>Bacillota</taxon>
        <taxon>Clostridia</taxon>
        <taxon>Natranaerobiales</taxon>
        <taxon>Natranaerobiaceae</taxon>
        <taxon>Natranaerobius</taxon>
    </lineage>
</organism>
<dbReference type="Proteomes" id="UP000214588">
    <property type="component" value="Unassembled WGS sequence"/>
</dbReference>
<dbReference type="Gene3D" id="3.10.129.10">
    <property type="entry name" value="Hotdog Thioesterase"/>
    <property type="match status" value="1"/>
</dbReference>
<sequence>MISNTNIRVRYQETDQMGVVYYANYLAWFEVGRNEFFREVDFPYGRLEDKGVYLPVASASCNYKSPARYDDLITVSTKILKLTPARIIFNYRVFRESDGKELATGETSHAFVSERGNPISMKKHFPDLYERIQEYVS</sequence>
<gene>
    <name evidence="3" type="ORF">CDO51_01315</name>
</gene>
<comment type="similarity">
    <text evidence="1">Belongs to the 4-hydroxybenzoyl-CoA thioesterase family.</text>
</comment>
<dbReference type="PANTHER" id="PTHR31793">
    <property type="entry name" value="4-HYDROXYBENZOYL-COA THIOESTERASE FAMILY MEMBER"/>
    <property type="match status" value="1"/>
</dbReference>
<accession>A0A226C0B6</accession>
<evidence type="ECO:0000313" key="3">
    <source>
        <dbReference type="EMBL" id="OWZ84693.1"/>
    </source>
</evidence>
<dbReference type="InterPro" id="IPR006684">
    <property type="entry name" value="YbgC/YbaW"/>
</dbReference>
<protein>
    <submittedName>
        <fullName evidence="3">Thioesterase</fullName>
    </submittedName>
</protein>
<evidence type="ECO:0000256" key="1">
    <source>
        <dbReference type="ARBA" id="ARBA00005953"/>
    </source>
</evidence>
<dbReference type="Pfam" id="PF13279">
    <property type="entry name" value="4HBT_2"/>
    <property type="match status" value="1"/>
</dbReference>
<dbReference type="OrthoDB" id="9800856at2"/>
<dbReference type="GO" id="GO:0047617">
    <property type="term" value="F:fatty acyl-CoA hydrolase activity"/>
    <property type="evidence" value="ECO:0007669"/>
    <property type="project" value="TreeGrafter"/>
</dbReference>
<dbReference type="EMBL" id="NIQC01000002">
    <property type="protein sequence ID" value="OWZ84693.1"/>
    <property type="molecule type" value="Genomic_DNA"/>
</dbReference>
<dbReference type="NCBIfam" id="TIGR00051">
    <property type="entry name" value="YbgC/FadM family acyl-CoA thioesterase"/>
    <property type="match status" value="1"/>
</dbReference>
<proteinExistence type="inferred from homology"/>
<keyword evidence="4" id="KW-1185">Reference proteome</keyword>
<dbReference type="CDD" id="cd00586">
    <property type="entry name" value="4HBT"/>
    <property type="match status" value="1"/>
</dbReference>
<dbReference type="PIRSF" id="PIRSF003230">
    <property type="entry name" value="YbgC"/>
    <property type="match status" value="1"/>
</dbReference>
<dbReference type="RefSeq" id="WP_089022497.1">
    <property type="nucleotide sequence ID" value="NZ_NIQC01000002.1"/>
</dbReference>
<reference evidence="3 4" key="1">
    <citation type="submission" date="2017-06" db="EMBL/GenBank/DDBJ databases">
        <title>Draft Genome Sequence of Natranaerobius trueperi halophilic, alkalithermophilic bacteria from soda lakes.</title>
        <authorList>
            <person name="Zhao B."/>
        </authorList>
    </citation>
    <scope>NUCLEOTIDE SEQUENCE [LARGE SCALE GENOMIC DNA]</scope>
    <source>
        <strain evidence="3 4">DSM 18760</strain>
    </source>
</reference>
<dbReference type="InterPro" id="IPR050563">
    <property type="entry name" value="4-hydroxybenzoyl-CoA_TE"/>
</dbReference>
<name>A0A226C0B6_9FIRM</name>
<evidence type="ECO:0000256" key="2">
    <source>
        <dbReference type="ARBA" id="ARBA00022801"/>
    </source>
</evidence>
<keyword evidence="2" id="KW-0378">Hydrolase</keyword>